<keyword evidence="5" id="KW-0999">Mitochondrion inner membrane</keyword>
<dbReference type="Proteomes" id="UP000827986">
    <property type="component" value="Unassembled WGS sequence"/>
</dbReference>
<sequence>MNQICSTPSDKWLCPFREHRTSQVQHKTHFLTMKHGKGEEIQGNPEGVTAASWKQTFLQLQSHSPQAGTSYTPYKGYRAWIGREHSRRAMSGFQRAFRLLNATVRNQIVPRANIVSGAPEEIVTPADQAIALTAMFAAFLIPSGWILAHLEDYKNKPSE</sequence>
<keyword evidence="6" id="KW-0809">Transit peptide</keyword>
<dbReference type="EMBL" id="JAHDVG010000483">
    <property type="protein sequence ID" value="KAH1171007.1"/>
    <property type="molecule type" value="Genomic_DNA"/>
</dbReference>
<comment type="subcellular location">
    <subcellularLocation>
        <location evidence="1">Mitochondrion inner membrane</location>
        <topology evidence="1">Single-pass membrane protein</topology>
    </subcellularLocation>
</comment>
<keyword evidence="7" id="KW-1133">Transmembrane helix</keyword>
<evidence type="ECO:0000256" key="7">
    <source>
        <dbReference type="ARBA" id="ARBA00022989"/>
    </source>
</evidence>
<dbReference type="Pfam" id="PF02285">
    <property type="entry name" value="COX8"/>
    <property type="match status" value="1"/>
</dbReference>
<dbReference type="GO" id="GO:0005743">
    <property type="term" value="C:mitochondrial inner membrane"/>
    <property type="evidence" value="ECO:0007669"/>
    <property type="project" value="UniProtKB-SubCell"/>
</dbReference>
<dbReference type="GO" id="GO:0006123">
    <property type="term" value="P:mitochondrial electron transport, cytochrome c to oxygen"/>
    <property type="evidence" value="ECO:0007669"/>
    <property type="project" value="InterPro"/>
</dbReference>
<evidence type="ECO:0000256" key="2">
    <source>
        <dbReference type="ARBA" id="ARBA00004673"/>
    </source>
</evidence>
<evidence type="ECO:0000313" key="11">
    <source>
        <dbReference type="Proteomes" id="UP000827986"/>
    </source>
</evidence>
<keyword evidence="4" id="KW-0812">Transmembrane</keyword>
<evidence type="ECO:0000256" key="5">
    <source>
        <dbReference type="ARBA" id="ARBA00022792"/>
    </source>
</evidence>
<dbReference type="PANTHER" id="PTHR16717">
    <property type="entry name" value="CYTOCHROME C OXIDASE POLYPEPTIDE VIII"/>
    <property type="match status" value="1"/>
</dbReference>
<evidence type="ECO:0000256" key="3">
    <source>
        <dbReference type="ARBA" id="ARBA00010117"/>
    </source>
</evidence>
<evidence type="ECO:0000256" key="1">
    <source>
        <dbReference type="ARBA" id="ARBA00004434"/>
    </source>
</evidence>
<protein>
    <submittedName>
        <fullName evidence="10">Uncharacterized protein</fullName>
    </submittedName>
</protein>
<accession>A0A9D3WZP6</accession>
<evidence type="ECO:0000256" key="9">
    <source>
        <dbReference type="ARBA" id="ARBA00023136"/>
    </source>
</evidence>
<dbReference type="Gene3D" id="4.10.81.10">
    <property type="entry name" value="Cytochrome c oxidase, subunit 8"/>
    <property type="match status" value="1"/>
</dbReference>
<evidence type="ECO:0000256" key="6">
    <source>
        <dbReference type="ARBA" id="ARBA00022946"/>
    </source>
</evidence>
<dbReference type="AlphaFoldDB" id="A0A9D3WZP6"/>
<evidence type="ECO:0000256" key="4">
    <source>
        <dbReference type="ARBA" id="ARBA00022692"/>
    </source>
</evidence>
<dbReference type="SUPFAM" id="SSF81431">
    <property type="entry name" value="Mitochondrial cytochrome c oxidase subunit VIIIb (aka IX)"/>
    <property type="match status" value="1"/>
</dbReference>
<reference evidence="10" key="1">
    <citation type="submission" date="2021-09" db="EMBL/GenBank/DDBJ databases">
        <title>The genome of Mauremys mutica provides insights into the evolution of semi-aquatic lifestyle.</title>
        <authorList>
            <person name="Gong S."/>
            <person name="Gao Y."/>
        </authorList>
    </citation>
    <scope>NUCLEOTIDE SEQUENCE</scope>
    <source>
        <strain evidence="10">MM-2020</strain>
        <tissue evidence="10">Muscle</tissue>
    </source>
</reference>
<dbReference type="InterPro" id="IPR036548">
    <property type="entry name" value="Cyt_c_oxidase_su8_sf"/>
</dbReference>
<dbReference type="InterPro" id="IPR003205">
    <property type="entry name" value="Cyt_c_oxidase_su8"/>
</dbReference>
<evidence type="ECO:0000313" key="10">
    <source>
        <dbReference type="EMBL" id="KAH1171007.1"/>
    </source>
</evidence>
<keyword evidence="8" id="KW-0496">Mitochondrion</keyword>
<organism evidence="10 11">
    <name type="scientific">Mauremys mutica</name>
    <name type="common">yellowpond turtle</name>
    <dbReference type="NCBI Taxonomy" id="74926"/>
    <lineage>
        <taxon>Eukaryota</taxon>
        <taxon>Metazoa</taxon>
        <taxon>Chordata</taxon>
        <taxon>Craniata</taxon>
        <taxon>Vertebrata</taxon>
        <taxon>Euteleostomi</taxon>
        <taxon>Archelosauria</taxon>
        <taxon>Testudinata</taxon>
        <taxon>Testudines</taxon>
        <taxon>Cryptodira</taxon>
        <taxon>Durocryptodira</taxon>
        <taxon>Testudinoidea</taxon>
        <taxon>Geoemydidae</taxon>
        <taxon>Geoemydinae</taxon>
        <taxon>Mauremys</taxon>
    </lineage>
</organism>
<evidence type="ECO:0000256" key="8">
    <source>
        <dbReference type="ARBA" id="ARBA00023128"/>
    </source>
</evidence>
<comment type="similarity">
    <text evidence="3">Belongs to the cytochrome c oxidase VIII family.</text>
</comment>
<dbReference type="GO" id="GO:0045277">
    <property type="term" value="C:respiratory chain complex IV"/>
    <property type="evidence" value="ECO:0007669"/>
    <property type="project" value="InterPro"/>
</dbReference>
<gene>
    <name evidence="10" type="ORF">KIL84_006625</name>
</gene>
<comment type="pathway">
    <text evidence="2">Energy metabolism; oxidative phosphorylation.</text>
</comment>
<dbReference type="FunFam" id="4.10.81.10:FF:000001">
    <property type="entry name" value="Cytochrome c oxidase subunit 8B, mitochondrial"/>
    <property type="match status" value="1"/>
</dbReference>
<comment type="caution">
    <text evidence="10">The sequence shown here is derived from an EMBL/GenBank/DDBJ whole genome shotgun (WGS) entry which is preliminary data.</text>
</comment>
<proteinExistence type="inferred from homology"/>
<name>A0A9D3WZP6_9SAUR</name>
<keyword evidence="11" id="KW-1185">Reference proteome</keyword>
<keyword evidence="9" id="KW-0472">Membrane</keyword>
<dbReference type="PANTHER" id="PTHR16717:SF5">
    <property type="entry name" value="CYTOCHROME C OXIDASE SUBUNIT 8, ISOFORM A"/>
    <property type="match status" value="1"/>
</dbReference>